<sequence>MSTGSALPKTAASAEPASAKPSLLWTICAVIGVFALIGQFTGNDKKAAPSASVSVLDQAAAVFQGSYTREQIKRALDEVMALHGVPRIESEYDRWTNVLVAMRQDGGGTEMEILRCIKAMGTTAPFPTSAGLCATGRKVSVR</sequence>
<evidence type="ECO:0000256" key="1">
    <source>
        <dbReference type="SAM" id="Phobius"/>
    </source>
</evidence>
<gene>
    <name evidence="2" type="ORF">G6N73_00915</name>
</gene>
<protein>
    <submittedName>
        <fullName evidence="2">Uncharacterized protein</fullName>
    </submittedName>
</protein>
<dbReference type="AlphaFoldDB" id="A0A6G4W6E7"/>
<keyword evidence="1" id="KW-0812">Transmembrane</keyword>
<accession>A0A6G4W6E7</accession>
<proteinExistence type="predicted"/>
<dbReference type="RefSeq" id="WP_165021879.1">
    <property type="nucleotide sequence ID" value="NZ_JAAKZF010000001.1"/>
</dbReference>
<comment type="caution">
    <text evidence="2">The sequence shown here is derived from an EMBL/GenBank/DDBJ whole genome shotgun (WGS) entry which is preliminary data.</text>
</comment>
<evidence type="ECO:0000313" key="3">
    <source>
        <dbReference type="Proteomes" id="UP001642900"/>
    </source>
</evidence>
<keyword evidence="1" id="KW-0472">Membrane</keyword>
<keyword evidence="1" id="KW-1133">Transmembrane helix</keyword>
<dbReference type="Proteomes" id="UP001642900">
    <property type="component" value="Unassembled WGS sequence"/>
</dbReference>
<keyword evidence="3" id="KW-1185">Reference proteome</keyword>
<dbReference type="EMBL" id="JAAKZF010000001">
    <property type="protein sequence ID" value="NGO49747.1"/>
    <property type="molecule type" value="Genomic_DNA"/>
</dbReference>
<organism evidence="2 3">
    <name type="scientific">Allomesorhizobium camelthorni</name>
    <dbReference type="NCBI Taxonomy" id="475069"/>
    <lineage>
        <taxon>Bacteria</taxon>
        <taxon>Pseudomonadati</taxon>
        <taxon>Pseudomonadota</taxon>
        <taxon>Alphaproteobacteria</taxon>
        <taxon>Hyphomicrobiales</taxon>
        <taxon>Phyllobacteriaceae</taxon>
        <taxon>Allomesorhizobium</taxon>
    </lineage>
</organism>
<name>A0A6G4W6E7_9HYPH</name>
<feature type="transmembrane region" description="Helical" evidence="1">
    <location>
        <begin position="23"/>
        <end position="42"/>
    </location>
</feature>
<reference evidence="2 3" key="1">
    <citation type="submission" date="2020-02" db="EMBL/GenBank/DDBJ databases">
        <title>Genome sequence of strain CCNWXJ40-4.</title>
        <authorList>
            <person name="Gao J."/>
            <person name="Sun J."/>
        </authorList>
    </citation>
    <scope>NUCLEOTIDE SEQUENCE [LARGE SCALE GENOMIC DNA]</scope>
    <source>
        <strain evidence="2 3">CCNWXJ 40-4</strain>
    </source>
</reference>
<evidence type="ECO:0000313" key="2">
    <source>
        <dbReference type="EMBL" id="NGO49747.1"/>
    </source>
</evidence>